<sequence length="60" mass="6414">MAHAYTARAIRRAIECGVRTIEHGNLVDADTAKLMAEKGAFAVPTQVTYEMLAKHGAEAG</sequence>
<feature type="non-terminal residue" evidence="1">
    <location>
        <position position="60"/>
    </location>
</feature>
<name>A0A699XE58_TANCI</name>
<dbReference type="SUPFAM" id="SSF51556">
    <property type="entry name" value="Metallo-dependent hydrolases"/>
    <property type="match status" value="1"/>
</dbReference>
<dbReference type="InterPro" id="IPR051781">
    <property type="entry name" value="Metallo-dep_Hydrolase"/>
</dbReference>
<protein>
    <submittedName>
        <fullName evidence="1">Peptidase M38</fullName>
    </submittedName>
</protein>
<dbReference type="PANTHER" id="PTHR43135:SF3">
    <property type="entry name" value="ALPHA-D-RIBOSE 1-METHYLPHOSPHONATE 5-TRIPHOSPHATE DIPHOSPHATASE"/>
    <property type="match status" value="1"/>
</dbReference>
<comment type="caution">
    <text evidence="1">The sequence shown here is derived from an EMBL/GenBank/DDBJ whole genome shotgun (WGS) entry which is preliminary data.</text>
</comment>
<proteinExistence type="predicted"/>
<dbReference type="AlphaFoldDB" id="A0A699XE58"/>
<evidence type="ECO:0000313" key="1">
    <source>
        <dbReference type="EMBL" id="GFD57989.1"/>
    </source>
</evidence>
<dbReference type="InterPro" id="IPR032466">
    <property type="entry name" value="Metal_Hydrolase"/>
</dbReference>
<reference evidence="1" key="1">
    <citation type="journal article" date="2019" name="Sci. Rep.">
        <title>Draft genome of Tanacetum cinerariifolium, the natural source of mosquito coil.</title>
        <authorList>
            <person name="Yamashiro T."/>
            <person name="Shiraishi A."/>
            <person name="Satake H."/>
            <person name="Nakayama K."/>
        </authorList>
    </citation>
    <scope>NUCLEOTIDE SEQUENCE</scope>
</reference>
<dbReference type="Gene3D" id="3.20.20.140">
    <property type="entry name" value="Metal-dependent hydrolases"/>
    <property type="match status" value="1"/>
</dbReference>
<accession>A0A699XE58</accession>
<dbReference type="PANTHER" id="PTHR43135">
    <property type="entry name" value="ALPHA-D-RIBOSE 1-METHYLPHOSPHONATE 5-TRIPHOSPHATE DIPHOSPHATASE"/>
    <property type="match status" value="1"/>
</dbReference>
<organism evidence="1">
    <name type="scientific">Tanacetum cinerariifolium</name>
    <name type="common">Dalmatian daisy</name>
    <name type="synonym">Chrysanthemum cinerariifolium</name>
    <dbReference type="NCBI Taxonomy" id="118510"/>
    <lineage>
        <taxon>Eukaryota</taxon>
        <taxon>Viridiplantae</taxon>
        <taxon>Streptophyta</taxon>
        <taxon>Embryophyta</taxon>
        <taxon>Tracheophyta</taxon>
        <taxon>Spermatophyta</taxon>
        <taxon>Magnoliopsida</taxon>
        <taxon>eudicotyledons</taxon>
        <taxon>Gunneridae</taxon>
        <taxon>Pentapetalae</taxon>
        <taxon>asterids</taxon>
        <taxon>campanulids</taxon>
        <taxon>Asterales</taxon>
        <taxon>Asteraceae</taxon>
        <taxon>Asteroideae</taxon>
        <taxon>Anthemideae</taxon>
        <taxon>Anthemidinae</taxon>
        <taxon>Tanacetum</taxon>
    </lineage>
</organism>
<dbReference type="EMBL" id="BKCJ011847388">
    <property type="protein sequence ID" value="GFD57989.1"/>
    <property type="molecule type" value="Genomic_DNA"/>
</dbReference>
<gene>
    <name evidence="1" type="ORF">Tci_929958</name>
</gene>